<accession>A0A7D9M3D1</accession>
<reference evidence="2" key="1">
    <citation type="submission" date="2020-04" db="EMBL/GenBank/DDBJ databases">
        <authorList>
            <person name="Alioto T."/>
            <person name="Alioto T."/>
            <person name="Gomez Garrido J."/>
        </authorList>
    </citation>
    <scope>NUCLEOTIDE SEQUENCE</scope>
    <source>
        <strain evidence="2">A484AB</strain>
    </source>
</reference>
<protein>
    <submittedName>
        <fullName evidence="2">Uncharacterized protein</fullName>
    </submittedName>
</protein>
<feature type="compositionally biased region" description="Polar residues" evidence="1">
    <location>
        <begin position="166"/>
        <end position="179"/>
    </location>
</feature>
<keyword evidence="3" id="KW-1185">Reference proteome</keyword>
<comment type="caution">
    <text evidence="2">The sequence shown here is derived from an EMBL/GenBank/DDBJ whole genome shotgun (WGS) entry which is preliminary data.</text>
</comment>
<feature type="region of interest" description="Disordered" evidence="1">
    <location>
        <begin position="141"/>
        <end position="200"/>
    </location>
</feature>
<evidence type="ECO:0000313" key="2">
    <source>
        <dbReference type="EMBL" id="CAB4042535.1"/>
    </source>
</evidence>
<organism evidence="2 3">
    <name type="scientific">Paramuricea clavata</name>
    <name type="common">Red gorgonian</name>
    <name type="synonym">Violescent sea-whip</name>
    <dbReference type="NCBI Taxonomy" id="317549"/>
    <lineage>
        <taxon>Eukaryota</taxon>
        <taxon>Metazoa</taxon>
        <taxon>Cnidaria</taxon>
        <taxon>Anthozoa</taxon>
        <taxon>Octocorallia</taxon>
        <taxon>Malacalcyonacea</taxon>
        <taxon>Plexauridae</taxon>
        <taxon>Paramuricea</taxon>
    </lineage>
</organism>
<feature type="compositionally biased region" description="Polar residues" evidence="1">
    <location>
        <begin position="144"/>
        <end position="159"/>
    </location>
</feature>
<dbReference type="AlphaFoldDB" id="A0A7D9M3D1"/>
<dbReference type="OrthoDB" id="5990234at2759"/>
<name>A0A7D9M3D1_PARCT</name>
<dbReference type="Proteomes" id="UP001152795">
    <property type="component" value="Unassembled WGS sequence"/>
</dbReference>
<dbReference type="EMBL" id="CACRXK020030322">
    <property type="protein sequence ID" value="CAB4042535.1"/>
    <property type="molecule type" value="Genomic_DNA"/>
</dbReference>
<evidence type="ECO:0000313" key="3">
    <source>
        <dbReference type="Proteomes" id="UP001152795"/>
    </source>
</evidence>
<proteinExistence type="predicted"/>
<gene>
    <name evidence="2" type="ORF">PACLA_8A011529</name>
</gene>
<evidence type="ECO:0000256" key="1">
    <source>
        <dbReference type="SAM" id="MobiDB-lite"/>
    </source>
</evidence>
<sequence length="200" mass="21971">MADQTRPHVSEGNKKQKTDFIWTDDKIQLLLEAVLSYKTTCEYEGICWESVKAKYQKIMEIYVERYPGPDATGANITEFPRANTPELLTKERIAAKLKRVRTGYKKAVDAGRRSGGGRVVLTFYDLCENVWGGSPAVESISGGIDTSAQENHTSVTSDSSLDRQDSVSPGPSVTSNSSFFGDVNEGERSLDSPLLPGEAR</sequence>